<organism evidence="2 3">
    <name type="scientific">Marinigracilibium pacificum</name>
    <dbReference type="NCBI Taxonomy" id="2729599"/>
    <lineage>
        <taxon>Bacteria</taxon>
        <taxon>Pseudomonadati</taxon>
        <taxon>Bacteroidota</taxon>
        <taxon>Cytophagia</taxon>
        <taxon>Cytophagales</taxon>
        <taxon>Flammeovirgaceae</taxon>
        <taxon>Marinigracilibium</taxon>
    </lineage>
</organism>
<dbReference type="AlphaFoldDB" id="A0A848IRM8"/>
<reference evidence="2 3" key="1">
    <citation type="submission" date="2020-04" db="EMBL/GenBank/DDBJ databases">
        <title>Flammeovirgaceae bacterium KN852 isolated from deep sea.</title>
        <authorList>
            <person name="Zhang D.-C."/>
        </authorList>
    </citation>
    <scope>NUCLEOTIDE SEQUENCE [LARGE SCALE GENOMIC DNA]</scope>
    <source>
        <strain evidence="2 3">KN852</strain>
    </source>
</reference>
<keyword evidence="1" id="KW-0732">Signal</keyword>
<protein>
    <submittedName>
        <fullName evidence="2">Uncharacterized protein</fullName>
    </submittedName>
</protein>
<evidence type="ECO:0000256" key="1">
    <source>
        <dbReference type="SAM" id="SignalP"/>
    </source>
</evidence>
<name>A0A848IRM8_9BACT</name>
<comment type="caution">
    <text evidence="2">The sequence shown here is derived from an EMBL/GenBank/DDBJ whole genome shotgun (WGS) entry which is preliminary data.</text>
</comment>
<evidence type="ECO:0000313" key="2">
    <source>
        <dbReference type="EMBL" id="NMM47007.1"/>
    </source>
</evidence>
<feature type="chain" id="PRO_5033025944" evidence="1">
    <location>
        <begin position="21"/>
        <end position="324"/>
    </location>
</feature>
<keyword evidence="3" id="KW-1185">Reference proteome</keyword>
<feature type="signal peptide" evidence="1">
    <location>
        <begin position="1"/>
        <end position="20"/>
    </location>
</feature>
<sequence length="324" mass="38042">MRISIFPLLIYFFLSVNSHAQHSFHEANITRIQKETNSLPFPEDLRSEKIVALIDDRHSEQSWFAISSKFHKPLKDAGVDLSAYYRFTTVLGTKDFFTEFKNYYELRNIRYIAWVYFDKNIWHLRLIPTEKLVFGNLPLKSYTETASSVEELSSKIARNVVRQDKPRKNLLIPDDPLFYNYANPFKGKRFENYNINLQSFKLAVPKFHYISEDQDEVDAIASANKQLEEIMKQYPFEYELVEPGLDEEVLGRKGFKFILLPTYGSEHDLKKILGYKYENVPDNVQFKYYIKQLSDGDVHLGPEWDGAPTWQEALNNHLKGITKQ</sequence>
<evidence type="ECO:0000313" key="3">
    <source>
        <dbReference type="Proteomes" id="UP000559010"/>
    </source>
</evidence>
<dbReference type="Proteomes" id="UP000559010">
    <property type="component" value="Unassembled WGS sequence"/>
</dbReference>
<gene>
    <name evidence="2" type="ORF">HH304_01245</name>
</gene>
<dbReference type="RefSeq" id="WP_169677623.1">
    <property type="nucleotide sequence ID" value="NZ_JABBNU010000001.1"/>
</dbReference>
<dbReference type="EMBL" id="JABBNU010000001">
    <property type="protein sequence ID" value="NMM47007.1"/>
    <property type="molecule type" value="Genomic_DNA"/>
</dbReference>
<proteinExistence type="predicted"/>
<accession>A0A848IRM8</accession>